<dbReference type="EMBL" id="HE804045">
    <property type="protein sequence ID" value="CCH28017.1"/>
    <property type="molecule type" value="Genomic_DNA"/>
</dbReference>
<dbReference type="PANTHER" id="PTHR47506:SF1">
    <property type="entry name" value="HTH-TYPE TRANSCRIPTIONAL REGULATOR YJDC"/>
    <property type="match status" value="1"/>
</dbReference>
<dbReference type="InterPro" id="IPR023772">
    <property type="entry name" value="DNA-bd_HTH_TetR-type_CS"/>
</dbReference>
<dbReference type="STRING" id="1179773.BN6_06890"/>
<dbReference type="Gene3D" id="1.10.357.10">
    <property type="entry name" value="Tetracycline Repressor, domain 2"/>
    <property type="match status" value="1"/>
</dbReference>
<dbReference type="SUPFAM" id="SSF46689">
    <property type="entry name" value="Homeodomain-like"/>
    <property type="match status" value="1"/>
</dbReference>
<evidence type="ECO:0000313" key="6">
    <source>
        <dbReference type="EMBL" id="CCH28017.1"/>
    </source>
</evidence>
<dbReference type="eggNOG" id="COG1309">
    <property type="taxonomic scope" value="Bacteria"/>
</dbReference>
<reference evidence="6 7" key="1">
    <citation type="journal article" date="2012" name="BMC Genomics">
        <title>Complete genome sequence of Saccharothrix espanaensis DSM 44229T and comparison to the other completely sequenced Pseudonocardiaceae.</title>
        <authorList>
            <person name="Strobel T."/>
            <person name="Al-Dilaimi A."/>
            <person name="Blom J."/>
            <person name="Gessner A."/>
            <person name="Kalinowski J."/>
            <person name="Luzhetska M."/>
            <person name="Puhler A."/>
            <person name="Szczepanowski R."/>
            <person name="Bechthold A."/>
            <person name="Ruckert C."/>
        </authorList>
    </citation>
    <scope>NUCLEOTIDE SEQUENCE [LARGE SCALE GENOMIC DNA]</scope>
    <source>
        <strain evidence="7">ATCC 51144 / DSM 44229 / JCM 9112 / NBRC 15066 / NRRL 15764</strain>
    </source>
</reference>
<evidence type="ECO:0000313" key="7">
    <source>
        <dbReference type="Proteomes" id="UP000006281"/>
    </source>
</evidence>
<dbReference type="Proteomes" id="UP000006281">
    <property type="component" value="Chromosome"/>
</dbReference>
<dbReference type="RefSeq" id="WP_015098131.1">
    <property type="nucleotide sequence ID" value="NC_019673.1"/>
</dbReference>
<feature type="DNA-binding region" description="H-T-H motif" evidence="4">
    <location>
        <begin position="33"/>
        <end position="52"/>
    </location>
</feature>
<dbReference type="AlphaFoldDB" id="K0JRL6"/>
<dbReference type="PANTHER" id="PTHR47506">
    <property type="entry name" value="TRANSCRIPTIONAL REGULATORY PROTEIN"/>
    <property type="match status" value="1"/>
</dbReference>
<dbReference type="PATRIC" id="fig|1179773.3.peg.692"/>
<dbReference type="PROSITE" id="PS50977">
    <property type="entry name" value="HTH_TETR_2"/>
    <property type="match status" value="1"/>
</dbReference>
<feature type="domain" description="HTH tetR-type" evidence="5">
    <location>
        <begin position="10"/>
        <end position="70"/>
    </location>
</feature>
<dbReference type="SUPFAM" id="SSF48498">
    <property type="entry name" value="Tetracyclin repressor-like, C-terminal domain"/>
    <property type="match status" value="1"/>
</dbReference>
<dbReference type="OrthoDB" id="9805134at2"/>
<keyword evidence="1" id="KW-0805">Transcription regulation</keyword>
<dbReference type="BioCyc" id="SESP1179773:BN6_RS03395-MONOMER"/>
<dbReference type="InterPro" id="IPR009057">
    <property type="entry name" value="Homeodomain-like_sf"/>
</dbReference>
<organism evidence="6 7">
    <name type="scientific">Saccharothrix espanaensis (strain ATCC 51144 / DSM 44229 / JCM 9112 / NBRC 15066 / NRRL 15764)</name>
    <dbReference type="NCBI Taxonomy" id="1179773"/>
    <lineage>
        <taxon>Bacteria</taxon>
        <taxon>Bacillati</taxon>
        <taxon>Actinomycetota</taxon>
        <taxon>Actinomycetes</taxon>
        <taxon>Pseudonocardiales</taxon>
        <taxon>Pseudonocardiaceae</taxon>
        <taxon>Saccharothrix</taxon>
    </lineage>
</organism>
<proteinExistence type="predicted"/>
<dbReference type="Gene3D" id="1.10.10.60">
    <property type="entry name" value="Homeodomain-like"/>
    <property type="match status" value="1"/>
</dbReference>
<keyword evidence="2 4" id="KW-0238">DNA-binding</keyword>
<evidence type="ECO:0000256" key="1">
    <source>
        <dbReference type="ARBA" id="ARBA00023015"/>
    </source>
</evidence>
<accession>K0JRL6</accession>
<evidence type="ECO:0000256" key="3">
    <source>
        <dbReference type="ARBA" id="ARBA00023163"/>
    </source>
</evidence>
<dbReference type="HOGENOM" id="CLU_069356_28_0_11"/>
<dbReference type="GO" id="GO:0003677">
    <property type="term" value="F:DNA binding"/>
    <property type="evidence" value="ECO:0007669"/>
    <property type="project" value="UniProtKB-UniRule"/>
</dbReference>
<sequence>MAGVAGRKRGFDRAEVLDQVMRAFWHAGYDATSVADLTKLTGVNPPSLYAAFGDKKALFAEVVERYQRTYGAFTTRALAEEPTARAAVERILREAATEYTDPERPRGCLVLSAPELAGPRRAEVDAVEARIRADVAAGVLPAATDPHGLAVFVAATLRGMSGLARDGATREELGHVARAALAGWPAPVP</sequence>
<evidence type="ECO:0000259" key="5">
    <source>
        <dbReference type="PROSITE" id="PS50977"/>
    </source>
</evidence>
<evidence type="ECO:0000256" key="4">
    <source>
        <dbReference type="PROSITE-ProRule" id="PRU00335"/>
    </source>
</evidence>
<dbReference type="InterPro" id="IPR036271">
    <property type="entry name" value="Tet_transcr_reg_TetR-rel_C_sf"/>
</dbReference>
<keyword evidence="3" id="KW-0804">Transcription</keyword>
<evidence type="ECO:0000256" key="2">
    <source>
        <dbReference type="ARBA" id="ARBA00023125"/>
    </source>
</evidence>
<protein>
    <recommendedName>
        <fullName evidence="5">HTH tetR-type domain-containing protein</fullName>
    </recommendedName>
</protein>
<dbReference type="InterPro" id="IPR001647">
    <property type="entry name" value="HTH_TetR"/>
</dbReference>
<dbReference type="Pfam" id="PF00440">
    <property type="entry name" value="TetR_N"/>
    <property type="match status" value="1"/>
</dbReference>
<name>K0JRL6_SACES</name>
<keyword evidence="7" id="KW-1185">Reference proteome</keyword>
<dbReference type="KEGG" id="sesp:BN6_06890"/>
<dbReference type="PROSITE" id="PS01081">
    <property type="entry name" value="HTH_TETR_1"/>
    <property type="match status" value="1"/>
</dbReference>
<gene>
    <name evidence="6" type="ordered locus">BN6_06890</name>
</gene>